<dbReference type="Pfam" id="PF00149">
    <property type="entry name" value="Metallophos"/>
    <property type="match status" value="1"/>
</dbReference>
<dbReference type="GO" id="GO:0016787">
    <property type="term" value="F:hydrolase activity"/>
    <property type="evidence" value="ECO:0007669"/>
    <property type="project" value="InterPro"/>
</dbReference>
<evidence type="ECO:0000313" key="2">
    <source>
        <dbReference type="EMBL" id="PPR05508.1"/>
    </source>
</evidence>
<dbReference type="InterPro" id="IPR004843">
    <property type="entry name" value="Calcineurin-like_PHP"/>
</dbReference>
<dbReference type="CDD" id="cd07379">
    <property type="entry name" value="MPP_239FB"/>
    <property type="match status" value="1"/>
</dbReference>
<dbReference type="InParanoid" id="A0A409YR64"/>
<keyword evidence="3" id="KW-1185">Reference proteome</keyword>
<reference evidence="2 3" key="1">
    <citation type="journal article" date="2018" name="Evol. Lett.">
        <title>Horizontal gene cluster transfer increased hallucinogenic mushroom diversity.</title>
        <authorList>
            <person name="Reynolds H.T."/>
            <person name="Vijayakumar V."/>
            <person name="Gluck-Thaler E."/>
            <person name="Korotkin H.B."/>
            <person name="Matheny P.B."/>
            <person name="Slot J.C."/>
        </authorList>
    </citation>
    <scope>NUCLEOTIDE SEQUENCE [LARGE SCALE GENOMIC DNA]</scope>
    <source>
        <strain evidence="2 3">SRW20</strain>
    </source>
</reference>
<dbReference type="PANTHER" id="PTHR12905:SF0">
    <property type="entry name" value="CALCINEURIN-LIKE PHOSPHOESTERASE DOMAIN-CONTAINING PROTEIN"/>
    <property type="match status" value="1"/>
</dbReference>
<evidence type="ECO:0000313" key="3">
    <source>
        <dbReference type="Proteomes" id="UP000284706"/>
    </source>
</evidence>
<dbReference type="SUPFAM" id="SSF56300">
    <property type="entry name" value="Metallo-dependent phosphatases"/>
    <property type="match status" value="1"/>
</dbReference>
<dbReference type="InterPro" id="IPR051693">
    <property type="entry name" value="UPF0046_metallophosphoest"/>
</dbReference>
<proteinExistence type="predicted"/>
<protein>
    <recommendedName>
        <fullName evidence="1">Calcineurin-like phosphoesterase domain-containing protein</fullName>
    </recommendedName>
</protein>
<dbReference type="Proteomes" id="UP000284706">
    <property type="component" value="Unassembled WGS sequence"/>
</dbReference>
<dbReference type="EMBL" id="NHYE01000469">
    <property type="protein sequence ID" value="PPR05508.1"/>
    <property type="molecule type" value="Genomic_DNA"/>
</dbReference>
<dbReference type="OrthoDB" id="630188at2759"/>
<organism evidence="2 3">
    <name type="scientific">Gymnopilus dilepis</name>
    <dbReference type="NCBI Taxonomy" id="231916"/>
    <lineage>
        <taxon>Eukaryota</taxon>
        <taxon>Fungi</taxon>
        <taxon>Dikarya</taxon>
        <taxon>Basidiomycota</taxon>
        <taxon>Agaricomycotina</taxon>
        <taxon>Agaricomycetes</taxon>
        <taxon>Agaricomycetidae</taxon>
        <taxon>Agaricales</taxon>
        <taxon>Agaricineae</taxon>
        <taxon>Hymenogastraceae</taxon>
        <taxon>Gymnopilus</taxon>
    </lineage>
</organism>
<sequence>MSKTAVGYGDVTLKAPREIVYLEYSPSSLPPKPSPEWPRFVCISDTHSHAFDVPDGDVLLHGGDLTDLGHVEDFEKTMDWLCSLPHKVKIIIAGNHDLTLHADWYEKEYDRFHDAKEDLKAIMQLLKGDRAKEAGIVYLQDEKYEFQLEEGGRLWSIYGSPWSPEFFNWAFNYERKRGKGLFLSGSSSKAKDPNFASSLLPDLVSKFPKTDILLTHGPAYQILDQVVQGEAVGCEALRARLPELRPRIHLAGHIHEAHGAYIHTWKSSNGEPPIVENDDLAVVNGQTIEDDKEDEGRIVERTVFVNAANWPMGDRTIRGGVVVDEFGGPGFQAVVVDLKG</sequence>
<dbReference type="AlphaFoldDB" id="A0A409YR64"/>
<dbReference type="InterPro" id="IPR029052">
    <property type="entry name" value="Metallo-depent_PP-like"/>
</dbReference>
<comment type="caution">
    <text evidence="2">The sequence shown here is derived from an EMBL/GenBank/DDBJ whole genome shotgun (WGS) entry which is preliminary data.</text>
</comment>
<evidence type="ECO:0000259" key="1">
    <source>
        <dbReference type="Pfam" id="PF00149"/>
    </source>
</evidence>
<dbReference type="Gene3D" id="3.60.21.10">
    <property type="match status" value="1"/>
</dbReference>
<feature type="domain" description="Calcineurin-like phosphoesterase" evidence="1">
    <location>
        <begin position="39"/>
        <end position="256"/>
    </location>
</feature>
<name>A0A409YR64_9AGAR</name>
<accession>A0A409YR64</accession>
<dbReference type="PANTHER" id="PTHR12905">
    <property type="entry name" value="METALLOPHOSPHOESTERASE"/>
    <property type="match status" value="1"/>
</dbReference>
<gene>
    <name evidence="2" type="ORF">CVT26_009012</name>
</gene>